<sequence length="82" mass="8946">MKRDDKLLQSILKTLEDSDSAFLTAGAIRHTLAEGDESKDDAINHHIRLLADKGLVDISSTAGIRLTWDGHDALKTKSSIFG</sequence>
<dbReference type="EMBL" id="LOTN01000037">
    <property type="protein sequence ID" value="KUZ88333.1"/>
    <property type="molecule type" value="Genomic_DNA"/>
</dbReference>
<gene>
    <name evidence="1" type="ORF">WI38_19330</name>
</gene>
<dbReference type="RefSeq" id="WP_059634601.1">
    <property type="nucleotide sequence ID" value="NZ_LOTK01000052.1"/>
</dbReference>
<accession>A0A102K3B8</accession>
<dbReference type="Proteomes" id="UP000065521">
    <property type="component" value="Unassembled WGS sequence"/>
</dbReference>
<proteinExistence type="predicted"/>
<evidence type="ECO:0000313" key="2">
    <source>
        <dbReference type="Proteomes" id="UP000065521"/>
    </source>
</evidence>
<comment type="caution">
    <text evidence="1">The sequence shown here is derived from an EMBL/GenBank/DDBJ whole genome shotgun (WGS) entry which is preliminary data.</text>
</comment>
<evidence type="ECO:0000313" key="1">
    <source>
        <dbReference type="EMBL" id="KUZ88333.1"/>
    </source>
</evidence>
<name>A0A102K3B8_9BURK</name>
<evidence type="ECO:0008006" key="3">
    <source>
        <dbReference type="Google" id="ProtNLM"/>
    </source>
</evidence>
<reference evidence="1 2" key="1">
    <citation type="submission" date="2015-11" db="EMBL/GenBank/DDBJ databases">
        <title>Expanding the genomic diversity of Burkholderia species for the development of highly accurate diagnostics.</title>
        <authorList>
            <person name="Sahl J."/>
            <person name="Keim P."/>
            <person name="Wagner D."/>
        </authorList>
    </citation>
    <scope>NUCLEOTIDE SEQUENCE [LARGE SCALE GENOMIC DNA]</scope>
    <source>
        <strain evidence="1 2">RF32-BP4</strain>
    </source>
</reference>
<dbReference type="AlphaFoldDB" id="A0A102K3B8"/>
<protein>
    <recommendedName>
        <fullName evidence="3">DUF2513 domain-containing protein</fullName>
    </recommendedName>
</protein>
<organism evidence="1 2">
    <name type="scientific">Burkholderia ubonensis</name>
    <dbReference type="NCBI Taxonomy" id="101571"/>
    <lineage>
        <taxon>Bacteria</taxon>
        <taxon>Pseudomonadati</taxon>
        <taxon>Pseudomonadota</taxon>
        <taxon>Betaproteobacteria</taxon>
        <taxon>Burkholderiales</taxon>
        <taxon>Burkholderiaceae</taxon>
        <taxon>Burkholderia</taxon>
        <taxon>Burkholderia cepacia complex</taxon>
    </lineage>
</organism>